<dbReference type="PANTHER" id="PTHR12223:SF45">
    <property type="entry name" value="RE50040P"/>
    <property type="match status" value="1"/>
</dbReference>
<dbReference type="GO" id="GO:0030134">
    <property type="term" value="C:COPII-coated ER to Golgi transport vesicle"/>
    <property type="evidence" value="ECO:0007669"/>
    <property type="project" value="TreeGrafter"/>
</dbReference>
<evidence type="ECO:0000313" key="9">
    <source>
        <dbReference type="EMBL" id="PWY99941.1"/>
    </source>
</evidence>
<organism evidence="9 10">
    <name type="scientific">Testicularia cyperi</name>
    <dbReference type="NCBI Taxonomy" id="1882483"/>
    <lineage>
        <taxon>Eukaryota</taxon>
        <taxon>Fungi</taxon>
        <taxon>Dikarya</taxon>
        <taxon>Basidiomycota</taxon>
        <taxon>Ustilaginomycotina</taxon>
        <taxon>Ustilaginomycetes</taxon>
        <taxon>Ustilaginales</taxon>
        <taxon>Anthracoideaceae</taxon>
        <taxon>Testicularia</taxon>
    </lineage>
</organism>
<dbReference type="Proteomes" id="UP000246740">
    <property type="component" value="Unassembled WGS sequence"/>
</dbReference>
<evidence type="ECO:0000256" key="2">
    <source>
        <dbReference type="ARBA" id="ARBA00022692"/>
    </source>
</evidence>
<dbReference type="PANTHER" id="PTHR12223">
    <property type="entry name" value="VESICULAR MANNOSE-BINDING LECTIN"/>
    <property type="match status" value="1"/>
</dbReference>
<keyword evidence="10" id="KW-1185">Reference proteome</keyword>
<feature type="transmembrane region" description="Helical" evidence="6">
    <location>
        <begin position="334"/>
        <end position="366"/>
    </location>
</feature>
<dbReference type="OrthoDB" id="270293at2759"/>
<dbReference type="InterPro" id="IPR051136">
    <property type="entry name" value="Intracellular_Lectin-GPT"/>
</dbReference>
<keyword evidence="5 6" id="KW-0472">Membrane</keyword>
<dbReference type="Pfam" id="PF03388">
    <property type="entry name" value="Lectin_leg-like"/>
    <property type="match status" value="1"/>
</dbReference>
<name>A0A317XPA9_9BASI</name>
<dbReference type="GO" id="GO:0005793">
    <property type="term" value="C:endoplasmic reticulum-Golgi intermediate compartment"/>
    <property type="evidence" value="ECO:0007669"/>
    <property type="project" value="TreeGrafter"/>
</dbReference>
<evidence type="ECO:0000256" key="7">
    <source>
        <dbReference type="SAM" id="SignalP"/>
    </source>
</evidence>
<dbReference type="GO" id="GO:0006888">
    <property type="term" value="P:endoplasmic reticulum to Golgi vesicle-mediated transport"/>
    <property type="evidence" value="ECO:0007669"/>
    <property type="project" value="TreeGrafter"/>
</dbReference>
<dbReference type="STRING" id="1882483.A0A317XPA9"/>
<keyword evidence="4 6" id="KW-1133">Transmembrane helix</keyword>
<evidence type="ECO:0000256" key="6">
    <source>
        <dbReference type="SAM" id="Phobius"/>
    </source>
</evidence>
<keyword evidence="3 7" id="KW-0732">Signal</keyword>
<keyword evidence="2 6" id="KW-0812">Transmembrane</keyword>
<reference evidence="9 10" key="1">
    <citation type="journal article" date="2018" name="Mol. Biol. Evol.">
        <title>Broad Genomic Sampling Reveals a Smut Pathogenic Ancestry of the Fungal Clade Ustilaginomycotina.</title>
        <authorList>
            <person name="Kijpornyongpan T."/>
            <person name="Mondo S.J."/>
            <person name="Barry K."/>
            <person name="Sandor L."/>
            <person name="Lee J."/>
            <person name="Lipzen A."/>
            <person name="Pangilinan J."/>
            <person name="LaButti K."/>
            <person name="Hainaut M."/>
            <person name="Henrissat B."/>
            <person name="Grigoriev I.V."/>
            <person name="Spatafora J.W."/>
            <person name="Aime M.C."/>
        </authorList>
    </citation>
    <scope>NUCLEOTIDE SEQUENCE [LARGE SCALE GENOMIC DNA]</scope>
    <source>
        <strain evidence="9 10">MCA 3645</strain>
    </source>
</reference>
<proteinExistence type="predicted"/>
<feature type="domain" description="L-type lectin-like" evidence="8">
    <location>
        <begin position="52"/>
        <end position="275"/>
    </location>
</feature>
<evidence type="ECO:0000256" key="5">
    <source>
        <dbReference type="ARBA" id="ARBA00023136"/>
    </source>
</evidence>
<comment type="subcellular location">
    <subcellularLocation>
        <location evidence="1">Membrane</location>
        <topology evidence="1">Single-pass type I membrane protein</topology>
    </subcellularLocation>
</comment>
<feature type="signal peptide" evidence="7">
    <location>
        <begin position="1"/>
        <end position="37"/>
    </location>
</feature>
<dbReference type="GO" id="GO:0005789">
    <property type="term" value="C:endoplasmic reticulum membrane"/>
    <property type="evidence" value="ECO:0007669"/>
    <property type="project" value="TreeGrafter"/>
</dbReference>
<evidence type="ECO:0000256" key="1">
    <source>
        <dbReference type="ARBA" id="ARBA00004479"/>
    </source>
</evidence>
<dbReference type="InParanoid" id="A0A317XPA9"/>
<evidence type="ECO:0000256" key="3">
    <source>
        <dbReference type="ARBA" id="ARBA00022729"/>
    </source>
</evidence>
<dbReference type="SUPFAM" id="SSF49899">
    <property type="entry name" value="Concanavalin A-like lectins/glucanases"/>
    <property type="match status" value="1"/>
</dbReference>
<sequence length="377" mass="42224">MSNHISSARSGSFGMSMSRFLSVVLLSLTCLAHIVAAQEKKIQAKEMDSDAIVPLRSHSIYAPYVDSNLQNKFWDFGADAIVDTNRHIRLTQDRPSQTGYLWSRLPLTAESFEITFEFKIDGHASHVSGDGMAMWLTQDRTKIGPVFGSINYFTGLGIFFDTYPNSRHPYTFPRVSVMNGNGVEAYENAKDGARQEIAGCSLDFRKTKVATKAKLTHVKDVFTELLVHYKEWDHWESCFKLDNITMPTNPYLGFTALTGDVSDAHDVVSVSTSNIVYRNRTPEQIRQQRIKQFPEKYGVAKPKKSSWNFGGNTKGSSKEIGSVHEGQSSGRGGFLGFLGAIFGFLFTLIKWALILAAVGAIVMLGLQYQKRRNMKRF</sequence>
<dbReference type="CDD" id="cd07308">
    <property type="entry name" value="lectin_leg-like"/>
    <property type="match status" value="1"/>
</dbReference>
<dbReference type="GO" id="GO:0000139">
    <property type="term" value="C:Golgi membrane"/>
    <property type="evidence" value="ECO:0007669"/>
    <property type="project" value="TreeGrafter"/>
</dbReference>
<accession>A0A317XPA9</accession>
<dbReference type="FunCoup" id="A0A317XPA9">
    <property type="interactions" value="256"/>
</dbReference>
<dbReference type="InterPro" id="IPR005052">
    <property type="entry name" value="Lectin_leg"/>
</dbReference>
<dbReference type="PROSITE" id="PS51328">
    <property type="entry name" value="L_LECTIN_LIKE"/>
    <property type="match status" value="1"/>
</dbReference>
<evidence type="ECO:0000256" key="4">
    <source>
        <dbReference type="ARBA" id="ARBA00022989"/>
    </source>
</evidence>
<dbReference type="EMBL" id="KZ819193">
    <property type="protein sequence ID" value="PWY99941.1"/>
    <property type="molecule type" value="Genomic_DNA"/>
</dbReference>
<evidence type="ECO:0000259" key="8">
    <source>
        <dbReference type="PROSITE" id="PS51328"/>
    </source>
</evidence>
<feature type="chain" id="PRO_5016289357" description="L-type lectin-like domain-containing protein" evidence="7">
    <location>
        <begin position="38"/>
        <end position="377"/>
    </location>
</feature>
<evidence type="ECO:0000313" key="10">
    <source>
        <dbReference type="Proteomes" id="UP000246740"/>
    </source>
</evidence>
<protein>
    <recommendedName>
        <fullName evidence="8">L-type lectin-like domain-containing protein</fullName>
    </recommendedName>
</protein>
<dbReference type="FunFam" id="2.60.120.200:FF:000095">
    <property type="entry name" value="Lectin family integral membrane protein"/>
    <property type="match status" value="1"/>
</dbReference>
<dbReference type="GO" id="GO:0005537">
    <property type="term" value="F:D-mannose binding"/>
    <property type="evidence" value="ECO:0007669"/>
    <property type="project" value="TreeGrafter"/>
</dbReference>
<dbReference type="AlphaFoldDB" id="A0A317XPA9"/>
<gene>
    <name evidence="9" type="ORF">BCV70DRAFT_102905</name>
</gene>
<dbReference type="Gene3D" id="2.60.120.200">
    <property type="match status" value="1"/>
</dbReference>
<dbReference type="InterPro" id="IPR013320">
    <property type="entry name" value="ConA-like_dom_sf"/>
</dbReference>